<evidence type="ECO:0000313" key="9">
    <source>
        <dbReference type="EMBL" id="EGT31649.1"/>
    </source>
</evidence>
<protein>
    <recommendedName>
        <fullName evidence="11">Protein kinase domain-containing protein</fullName>
    </recommendedName>
</protein>
<keyword evidence="4" id="KW-0547">Nucleotide-binding</keyword>
<dbReference type="InterPro" id="IPR017892">
    <property type="entry name" value="Pkinase_C"/>
</dbReference>
<evidence type="ECO:0000259" key="8">
    <source>
        <dbReference type="PROSITE" id="PS51285"/>
    </source>
</evidence>
<dbReference type="PROSITE" id="PS51285">
    <property type="entry name" value="AGC_KINASE_CTER"/>
    <property type="match status" value="1"/>
</dbReference>
<organism evidence="10">
    <name type="scientific">Caenorhabditis brenneri</name>
    <name type="common">Nematode worm</name>
    <dbReference type="NCBI Taxonomy" id="135651"/>
    <lineage>
        <taxon>Eukaryota</taxon>
        <taxon>Metazoa</taxon>
        <taxon>Ecdysozoa</taxon>
        <taxon>Nematoda</taxon>
        <taxon>Chromadorea</taxon>
        <taxon>Rhabditida</taxon>
        <taxon>Rhabditina</taxon>
        <taxon>Rhabditomorpha</taxon>
        <taxon>Rhabditoidea</taxon>
        <taxon>Rhabditidae</taxon>
        <taxon>Peloderinae</taxon>
        <taxon>Caenorhabditis</taxon>
    </lineage>
</organism>
<dbReference type="PROSITE" id="PS50011">
    <property type="entry name" value="PROTEIN_KINASE_DOM"/>
    <property type="match status" value="1"/>
</dbReference>
<keyword evidence="1" id="KW-0723">Serine/threonine-protein kinase</keyword>
<dbReference type="STRING" id="135651.G0NI47"/>
<keyword evidence="3" id="KW-0808">Transferase</keyword>
<dbReference type="eggNOG" id="KOG0598">
    <property type="taxonomic scope" value="Eukaryota"/>
</dbReference>
<proteinExistence type="predicted"/>
<dbReference type="Gene3D" id="3.30.200.20">
    <property type="entry name" value="Phosphorylase Kinase, domain 1"/>
    <property type="match status" value="1"/>
</dbReference>
<evidence type="ECO:0000256" key="3">
    <source>
        <dbReference type="ARBA" id="ARBA00022679"/>
    </source>
</evidence>
<evidence type="ECO:0000256" key="2">
    <source>
        <dbReference type="ARBA" id="ARBA00022553"/>
    </source>
</evidence>
<evidence type="ECO:0000256" key="1">
    <source>
        <dbReference type="ARBA" id="ARBA00022527"/>
    </source>
</evidence>
<evidence type="ECO:0000256" key="5">
    <source>
        <dbReference type="ARBA" id="ARBA00022777"/>
    </source>
</evidence>
<keyword evidence="5" id="KW-0418">Kinase</keyword>
<evidence type="ECO:0008006" key="11">
    <source>
        <dbReference type="Google" id="ProtNLM"/>
    </source>
</evidence>
<dbReference type="SMART" id="SM00220">
    <property type="entry name" value="S_TKc"/>
    <property type="match status" value="1"/>
</dbReference>
<dbReference type="EMBL" id="GL379887">
    <property type="protein sequence ID" value="EGT31649.1"/>
    <property type="molecule type" value="Genomic_DNA"/>
</dbReference>
<dbReference type="FunFam" id="1.10.510.10:FF:000048">
    <property type="entry name" value="Protein kinase C"/>
    <property type="match status" value="1"/>
</dbReference>
<evidence type="ECO:0000313" key="10">
    <source>
        <dbReference type="Proteomes" id="UP000008068"/>
    </source>
</evidence>
<keyword evidence="10" id="KW-1185">Reference proteome</keyword>
<feature type="domain" description="AGC-kinase C-terminal" evidence="8">
    <location>
        <begin position="177"/>
        <end position="248"/>
    </location>
</feature>
<dbReference type="InterPro" id="IPR011009">
    <property type="entry name" value="Kinase-like_dom_sf"/>
</dbReference>
<evidence type="ECO:0000256" key="4">
    <source>
        <dbReference type="ARBA" id="ARBA00022741"/>
    </source>
</evidence>
<keyword evidence="6" id="KW-0067">ATP-binding</keyword>
<dbReference type="InterPro" id="IPR000961">
    <property type="entry name" value="AGC-kinase_C"/>
</dbReference>
<dbReference type="Gene3D" id="1.10.510.10">
    <property type="entry name" value="Transferase(Phosphotransferase) domain 1"/>
    <property type="match status" value="1"/>
</dbReference>
<dbReference type="PANTHER" id="PTHR24351">
    <property type="entry name" value="RIBOSOMAL PROTEIN S6 KINASE"/>
    <property type="match status" value="1"/>
</dbReference>
<dbReference type="PROSITE" id="PS00108">
    <property type="entry name" value="PROTEIN_KINASE_ST"/>
    <property type="match status" value="1"/>
</dbReference>
<dbReference type="SMART" id="SM00133">
    <property type="entry name" value="S_TK_X"/>
    <property type="match status" value="1"/>
</dbReference>
<reference evidence="10" key="1">
    <citation type="submission" date="2011-07" db="EMBL/GenBank/DDBJ databases">
        <authorList>
            <consortium name="Caenorhabditis brenneri Sequencing and Analysis Consortium"/>
            <person name="Wilson R.K."/>
        </authorList>
    </citation>
    <scope>NUCLEOTIDE SEQUENCE [LARGE SCALE GENOMIC DNA]</scope>
    <source>
        <strain evidence="10">PB2801</strain>
    </source>
</reference>
<name>G0NI47_CAEBE</name>
<dbReference type="InterPro" id="IPR000719">
    <property type="entry name" value="Prot_kinase_dom"/>
</dbReference>
<keyword evidence="2" id="KW-0597">Phosphoprotein</keyword>
<dbReference type="SUPFAM" id="SSF56112">
    <property type="entry name" value="Protein kinase-like (PK-like)"/>
    <property type="match status" value="1"/>
</dbReference>
<evidence type="ECO:0000256" key="6">
    <source>
        <dbReference type="ARBA" id="ARBA00022840"/>
    </source>
</evidence>
<accession>G0NI47</accession>
<dbReference type="AlphaFoldDB" id="G0NI47"/>
<dbReference type="Pfam" id="PF00069">
    <property type="entry name" value="Pkinase"/>
    <property type="match status" value="1"/>
</dbReference>
<dbReference type="GO" id="GO:0004674">
    <property type="term" value="F:protein serine/threonine kinase activity"/>
    <property type="evidence" value="ECO:0007669"/>
    <property type="project" value="UniProtKB-KW"/>
</dbReference>
<dbReference type="GO" id="GO:0005524">
    <property type="term" value="F:ATP binding"/>
    <property type="evidence" value="ECO:0007669"/>
    <property type="project" value="UniProtKB-KW"/>
</dbReference>
<dbReference type="InterPro" id="IPR008271">
    <property type="entry name" value="Ser/Thr_kinase_AS"/>
</dbReference>
<gene>
    <name evidence="9" type="ORF">CAEBREN_29131</name>
</gene>
<evidence type="ECO:0000259" key="7">
    <source>
        <dbReference type="PROSITE" id="PS50011"/>
    </source>
</evidence>
<dbReference type="Pfam" id="PF00433">
    <property type="entry name" value="Pkinase_C"/>
    <property type="match status" value="1"/>
</dbReference>
<dbReference type="InParanoid" id="G0NI47"/>
<dbReference type="Proteomes" id="UP000008068">
    <property type="component" value="Unassembled WGS sequence"/>
</dbReference>
<feature type="domain" description="Protein kinase" evidence="7">
    <location>
        <begin position="1"/>
        <end position="176"/>
    </location>
</feature>
<dbReference type="OrthoDB" id="5919641at2759"/>
<sequence length="251" mass="29212">MEFFPGGDLFYLQARQVKFSEEEARFYLAEVTIGLEFLHSHNVIHRDLKTENLMLDKKGHIKFIDFGASKILKKGEKANTFCGTRRFMAPEMLNRQEYDHKVDIWSYGIMMFDLLTGHGLFECKTDEDIEKLVLSGKMFPRPRGMSTKAIKLLRTLLEFSPLKRATVSQLKQSEFFKNLDWNKVSSQQYQPPFKPTFADEFDLSHFDEEFTQKLVLQSPHKGVIMEEKENNQFTGFDFDTGVTTKPPAAKR</sequence>
<dbReference type="HOGENOM" id="CLU_000288_63_5_1"/>